<dbReference type="PROSITE" id="PS50076">
    <property type="entry name" value="DNAJ_2"/>
    <property type="match status" value="1"/>
</dbReference>
<keyword evidence="6" id="KW-0732">Signal</keyword>
<evidence type="ECO:0000256" key="5">
    <source>
        <dbReference type="ARBA" id="ARBA00046365"/>
    </source>
</evidence>
<comment type="caution">
    <text evidence="8">The sequence shown here is derived from an EMBL/GenBank/DDBJ whole genome shotgun (WGS) entry which is preliminary data.</text>
</comment>
<dbReference type="Gene3D" id="1.10.287.110">
    <property type="entry name" value="DnaJ domain"/>
    <property type="match status" value="1"/>
</dbReference>
<reference evidence="8 9" key="1">
    <citation type="journal article" date="2016" name="Genome Biol. Evol.">
        <title>Gene Family Evolution Reflects Adaptation to Soil Environmental Stressors in the Genome of the Collembolan Orchesella cincta.</title>
        <authorList>
            <person name="Faddeeva-Vakhrusheva A."/>
            <person name="Derks M.F."/>
            <person name="Anvar S.Y."/>
            <person name="Agamennone V."/>
            <person name="Suring W."/>
            <person name="Smit S."/>
            <person name="van Straalen N.M."/>
            <person name="Roelofs D."/>
        </authorList>
    </citation>
    <scope>NUCLEOTIDE SEQUENCE [LARGE SCALE GENOMIC DNA]</scope>
    <source>
        <tissue evidence="8">Mixed pool</tissue>
    </source>
</reference>
<keyword evidence="1" id="KW-0143">Chaperone</keyword>
<evidence type="ECO:0000256" key="6">
    <source>
        <dbReference type="SAM" id="SignalP"/>
    </source>
</evidence>
<feature type="chain" id="PRO_5008904693" description="DnaJ homolog subfamily B member 9" evidence="6">
    <location>
        <begin position="26"/>
        <end position="185"/>
    </location>
</feature>
<dbReference type="STRING" id="48709.A0A1D2MXC1"/>
<dbReference type="GO" id="GO:0051087">
    <property type="term" value="F:protein-folding chaperone binding"/>
    <property type="evidence" value="ECO:0007669"/>
    <property type="project" value="TreeGrafter"/>
</dbReference>
<evidence type="ECO:0000313" key="9">
    <source>
        <dbReference type="Proteomes" id="UP000094527"/>
    </source>
</evidence>
<dbReference type="InterPro" id="IPR051948">
    <property type="entry name" value="Hsp70_co-chaperone_J-domain"/>
</dbReference>
<evidence type="ECO:0000313" key="8">
    <source>
        <dbReference type="EMBL" id="ODM97618.1"/>
    </source>
</evidence>
<dbReference type="PRINTS" id="PR00625">
    <property type="entry name" value="JDOMAIN"/>
</dbReference>
<dbReference type="InterPro" id="IPR001623">
    <property type="entry name" value="DnaJ_domain"/>
</dbReference>
<accession>A0A1D2MXC1</accession>
<dbReference type="GO" id="GO:0051787">
    <property type="term" value="F:misfolded protein binding"/>
    <property type="evidence" value="ECO:0007669"/>
    <property type="project" value="TreeGrafter"/>
</dbReference>
<dbReference type="OMA" id="YNFRQHY"/>
<dbReference type="Proteomes" id="UP000094527">
    <property type="component" value="Unassembled WGS sequence"/>
</dbReference>
<dbReference type="PANTHER" id="PTHR44360">
    <property type="entry name" value="DNAJ HOMOLOG SUBFAMILY B MEMBER 9"/>
    <property type="match status" value="1"/>
</dbReference>
<dbReference type="EMBL" id="LJIJ01000427">
    <property type="protein sequence ID" value="ODM97618.1"/>
    <property type="molecule type" value="Genomic_DNA"/>
</dbReference>
<dbReference type="SUPFAM" id="SSF46565">
    <property type="entry name" value="Chaperone J-domain"/>
    <property type="match status" value="1"/>
</dbReference>
<dbReference type="SMART" id="SM00271">
    <property type="entry name" value="DnaJ"/>
    <property type="match status" value="1"/>
</dbReference>
<proteinExistence type="predicted"/>
<keyword evidence="9" id="KW-1185">Reference proteome</keyword>
<feature type="signal peptide" evidence="6">
    <location>
        <begin position="1"/>
        <end position="25"/>
    </location>
</feature>
<organism evidence="8 9">
    <name type="scientific">Orchesella cincta</name>
    <name type="common">Springtail</name>
    <name type="synonym">Podura cincta</name>
    <dbReference type="NCBI Taxonomy" id="48709"/>
    <lineage>
        <taxon>Eukaryota</taxon>
        <taxon>Metazoa</taxon>
        <taxon>Ecdysozoa</taxon>
        <taxon>Arthropoda</taxon>
        <taxon>Hexapoda</taxon>
        <taxon>Collembola</taxon>
        <taxon>Entomobryomorpha</taxon>
        <taxon>Entomobryoidea</taxon>
        <taxon>Orchesellidae</taxon>
        <taxon>Orchesellinae</taxon>
        <taxon>Orchesella</taxon>
    </lineage>
</organism>
<sequence>MKPDIRRRFLIFSVIILLTTDAVCGRSSIKKDFYEILGVQKSATDREIKKKFRQLAVKYHPDKNQSPGAEEKFKEMAEAYEVLSDKARRREYDRFGLEGFGQERKAEKRHGQGFDFGDFFPSFDFDNYLDRGYYAFQSYFGGNDQHHGGSERGGYQRSHSGGEKRCWTVKKRVGNMISTYTQCSY</sequence>
<name>A0A1D2MXC1_ORCCI</name>
<evidence type="ECO:0000256" key="4">
    <source>
        <dbReference type="ARBA" id="ARBA00045428"/>
    </source>
</evidence>
<gene>
    <name evidence="8" type="ORF">Ocin01_09063</name>
</gene>
<evidence type="ECO:0000256" key="1">
    <source>
        <dbReference type="ARBA" id="ARBA00023186"/>
    </source>
</evidence>
<comment type="subunit">
    <text evidence="5">Interacts with HSPA5/BiP; interaction is direct. Interacts with ERN1/IRE1 (via the luminal region). Interacts with DERL1.</text>
</comment>
<protein>
    <recommendedName>
        <fullName evidence="2">DnaJ homolog subfamily B member 9</fullName>
    </recommendedName>
    <alternativeName>
        <fullName evidence="3">Endoplasmic reticulum DNA J domain-containing protein 4</fullName>
    </alternativeName>
</protein>
<feature type="domain" description="J" evidence="7">
    <location>
        <begin position="32"/>
        <end position="96"/>
    </location>
</feature>
<dbReference type="OrthoDB" id="552049at2759"/>
<dbReference type="InterPro" id="IPR036869">
    <property type="entry name" value="J_dom_sf"/>
</dbReference>
<evidence type="ECO:0000256" key="3">
    <source>
        <dbReference type="ARBA" id="ARBA00041533"/>
    </source>
</evidence>
<dbReference type="Pfam" id="PF00226">
    <property type="entry name" value="DnaJ"/>
    <property type="match status" value="1"/>
</dbReference>
<evidence type="ECO:0000256" key="2">
    <source>
        <dbReference type="ARBA" id="ARBA00040158"/>
    </source>
</evidence>
<dbReference type="CDD" id="cd06257">
    <property type="entry name" value="DnaJ"/>
    <property type="match status" value="1"/>
</dbReference>
<dbReference type="PROSITE" id="PS00636">
    <property type="entry name" value="DNAJ_1"/>
    <property type="match status" value="1"/>
</dbReference>
<dbReference type="GO" id="GO:0036503">
    <property type="term" value="P:ERAD pathway"/>
    <property type="evidence" value="ECO:0007669"/>
    <property type="project" value="TreeGrafter"/>
</dbReference>
<dbReference type="PANTHER" id="PTHR44360:SF1">
    <property type="entry name" value="DNAJ HOMOLOG SUBFAMILY B MEMBER 9"/>
    <property type="match status" value="1"/>
</dbReference>
<comment type="function">
    <text evidence="4">Co-chaperone for Hsp70 protein HSPA5/BiP that acts as a key repressor of the ERN1/IRE1-mediated unfolded protein response (UPR). J domain-containing co-chaperones stimulate the ATPase activity of Hsp70 proteins and are required for efficient substrate recognition by Hsp70 proteins. In the unstressed endoplasmic reticulum, interacts with the luminal region of ERN1/IRE1 and selectively recruits HSPA5/BiP: HSPA5/BiP disrupts the dimerization of the active ERN1/IRE1 luminal region, thereby inactivating ERN1/IRE1. Also involved in endoplasmic reticulum-associated degradation (ERAD) of misfolded proteins. Required for survival of B-cell progenitors and normal antibody production.</text>
</comment>
<dbReference type="GO" id="GO:0005783">
    <property type="term" value="C:endoplasmic reticulum"/>
    <property type="evidence" value="ECO:0007669"/>
    <property type="project" value="TreeGrafter"/>
</dbReference>
<dbReference type="AlphaFoldDB" id="A0A1D2MXC1"/>
<evidence type="ECO:0000259" key="7">
    <source>
        <dbReference type="PROSITE" id="PS50076"/>
    </source>
</evidence>
<dbReference type="InterPro" id="IPR018253">
    <property type="entry name" value="DnaJ_domain_CS"/>
</dbReference>